<gene>
    <name evidence="1" type="ORF">MLD38_020343</name>
</gene>
<dbReference type="Proteomes" id="UP001057402">
    <property type="component" value="Chromosome 6"/>
</dbReference>
<evidence type="ECO:0000313" key="2">
    <source>
        <dbReference type="Proteomes" id="UP001057402"/>
    </source>
</evidence>
<comment type="caution">
    <text evidence="1">The sequence shown here is derived from an EMBL/GenBank/DDBJ whole genome shotgun (WGS) entry which is preliminary data.</text>
</comment>
<evidence type="ECO:0000313" key="1">
    <source>
        <dbReference type="EMBL" id="KAI4364221.1"/>
    </source>
</evidence>
<sequence>MSNGGVMASHWPWYKKLEEIVGNVLLVKSATNEQTDSIAGTCEASAVPVRQSKRTTAAPCTTSPLTIVKSRIEPNPKWRRVVFKVSGAALAGPDQGNIDPKIAISLARDVALTCRLGVQVAIVVGALEKMGIETRVQSTLPMHEVIEPYNRQKAIRHLEKGQVVIFGGIGAGTGNPLFSTDTAVALRASEIHAEALLKGTNVDDVYDCNSQDNNLAFDYITFREWVSRGATSMDMMALTFCEENVIPVVVFNLLEAGNIS</sequence>
<name>A0ACB9QD44_9MYRT</name>
<proteinExistence type="predicted"/>
<accession>A0ACB9QD44</accession>
<organism evidence="1 2">
    <name type="scientific">Melastoma candidum</name>
    <dbReference type="NCBI Taxonomy" id="119954"/>
    <lineage>
        <taxon>Eukaryota</taxon>
        <taxon>Viridiplantae</taxon>
        <taxon>Streptophyta</taxon>
        <taxon>Embryophyta</taxon>
        <taxon>Tracheophyta</taxon>
        <taxon>Spermatophyta</taxon>
        <taxon>Magnoliopsida</taxon>
        <taxon>eudicotyledons</taxon>
        <taxon>Gunneridae</taxon>
        <taxon>Pentapetalae</taxon>
        <taxon>rosids</taxon>
        <taxon>malvids</taxon>
        <taxon>Myrtales</taxon>
        <taxon>Melastomataceae</taxon>
        <taxon>Melastomatoideae</taxon>
        <taxon>Melastomateae</taxon>
        <taxon>Melastoma</taxon>
    </lineage>
</organism>
<protein>
    <submittedName>
        <fullName evidence="1">Uncharacterized protein</fullName>
    </submittedName>
</protein>
<dbReference type="EMBL" id="CM042885">
    <property type="protein sequence ID" value="KAI4364221.1"/>
    <property type="molecule type" value="Genomic_DNA"/>
</dbReference>
<reference evidence="2" key="1">
    <citation type="journal article" date="2023" name="Front. Plant Sci.">
        <title>Chromosomal-level genome assembly of Melastoma candidum provides insights into trichome evolution.</title>
        <authorList>
            <person name="Zhong Y."/>
            <person name="Wu W."/>
            <person name="Sun C."/>
            <person name="Zou P."/>
            <person name="Liu Y."/>
            <person name="Dai S."/>
            <person name="Zhou R."/>
        </authorList>
    </citation>
    <scope>NUCLEOTIDE SEQUENCE [LARGE SCALE GENOMIC DNA]</scope>
</reference>
<keyword evidence="2" id="KW-1185">Reference proteome</keyword>